<organism evidence="2 3">
    <name type="scientific">Oidiodendron maius (strain Zn)</name>
    <dbReference type="NCBI Taxonomy" id="913774"/>
    <lineage>
        <taxon>Eukaryota</taxon>
        <taxon>Fungi</taxon>
        <taxon>Dikarya</taxon>
        <taxon>Ascomycota</taxon>
        <taxon>Pezizomycotina</taxon>
        <taxon>Leotiomycetes</taxon>
        <taxon>Leotiomycetes incertae sedis</taxon>
        <taxon>Myxotrichaceae</taxon>
        <taxon>Oidiodendron</taxon>
    </lineage>
</organism>
<dbReference type="AlphaFoldDB" id="A0A0C3H3T4"/>
<dbReference type="Pfam" id="PF06985">
    <property type="entry name" value="HET"/>
    <property type="match status" value="1"/>
</dbReference>
<dbReference type="InterPro" id="IPR052895">
    <property type="entry name" value="HetReg/Transcr_Mod"/>
</dbReference>
<dbReference type="HOGENOM" id="CLU_004184_3_7_1"/>
<dbReference type="InParanoid" id="A0A0C3H3T4"/>
<dbReference type="EMBL" id="KN832882">
    <property type="protein sequence ID" value="KIM97091.1"/>
    <property type="molecule type" value="Genomic_DNA"/>
</dbReference>
<keyword evidence="3" id="KW-1185">Reference proteome</keyword>
<name>A0A0C3H3T4_OIDMZ</name>
<protein>
    <recommendedName>
        <fullName evidence="1">Heterokaryon incompatibility domain-containing protein</fullName>
    </recommendedName>
</protein>
<dbReference type="PANTHER" id="PTHR24148:SF82">
    <property type="entry name" value="HETEROKARYON INCOMPATIBILITY DOMAIN-CONTAINING PROTEIN"/>
    <property type="match status" value="1"/>
</dbReference>
<sequence>MSGLYQRLHSERLQLRCLTLAAGDLADPICGSLETVSLSEHPKYEALSYVWGKDMAPTPMVLGGTDIPITQNLDAALRHLRHRQLSRSLWVDAVCIDQSNAVERAEQVKLMDRIYRSASTVLVWLGPAADDSDIVMRSIQKFDKQYWQTYDFQVGFMEILHRPWFTRIWVLQEFVLGKNPRIGCGAIWIPWVSFFFAWDDIGGLDVGGAIDREYEEQFREAIIKTFQPLWLQHIVNQTTESELASSHVILPELQYGFGENFPQLMGFHSEPDLLRDIEENPSLWSARYAEMRYHLHKSPTAKAYWKKSELRNIIPIQYHNFLWHSRATLLNRKSLSFVTILKGTMNLRSTDPRDKIYGILGLVSEEARENIPVDYEKIAEWTFVPTMEYIIKHESDGLVLLGLLWCTRPFKSSFPSWVVDFTISANSTDCDSPILLRGSCLDASWKWTQDAEISNDHTTLSTSGLSFGKVKAVVHFTEGDVQAYVKQFQNIESLIARECPLNEPLWRTLIGIHNTGKDALDTDMPLHQRFKVLMGISDSQTEPRASVALAHRMFQDNILPIVRGRAFFVTDMGFAGISTPGIRIGDTIGLIFGMVRPSVLRPVEPNDLGVETMLANKGIRFHRITAFAYVGCHDRDEFIQLEKDGLPDWTEHCCFKNKDILKFYII</sequence>
<dbReference type="Proteomes" id="UP000054321">
    <property type="component" value="Unassembled WGS sequence"/>
</dbReference>
<dbReference type="InterPro" id="IPR010730">
    <property type="entry name" value="HET"/>
</dbReference>
<accession>A0A0C3H3T4</accession>
<evidence type="ECO:0000259" key="1">
    <source>
        <dbReference type="Pfam" id="PF06985"/>
    </source>
</evidence>
<dbReference type="OrthoDB" id="2157530at2759"/>
<evidence type="ECO:0000313" key="2">
    <source>
        <dbReference type="EMBL" id="KIM97091.1"/>
    </source>
</evidence>
<gene>
    <name evidence="2" type="ORF">OIDMADRAFT_57730</name>
</gene>
<reference evidence="2 3" key="1">
    <citation type="submission" date="2014-04" db="EMBL/GenBank/DDBJ databases">
        <authorList>
            <consortium name="DOE Joint Genome Institute"/>
            <person name="Kuo A."/>
            <person name="Martino E."/>
            <person name="Perotto S."/>
            <person name="Kohler A."/>
            <person name="Nagy L.G."/>
            <person name="Floudas D."/>
            <person name="Copeland A."/>
            <person name="Barry K.W."/>
            <person name="Cichocki N."/>
            <person name="Veneault-Fourrey C."/>
            <person name="LaButti K."/>
            <person name="Lindquist E.A."/>
            <person name="Lipzen A."/>
            <person name="Lundell T."/>
            <person name="Morin E."/>
            <person name="Murat C."/>
            <person name="Sun H."/>
            <person name="Tunlid A."/>
            <person name="Henrissat B."/>
            <person name="Grigoriev I.V."/>
            <person name="Hibbett D.S."/>
            <person name="Martin F."/>
            <person name="Nordberg H.P."/>
            <person name="Cantor M.N."/>
            <person name="Hua S.X."/>
        </authorList>
    </citation>
    <scope>NUCLEOTIDE SEQUENCE [LARGE SCALE GENOMIC DNA]</scope>
    <source>
        <strain evidence="2 3">Zn</strain>
    </source>
</reference>
<feature type="domain" description="Heterokaryon incompatibility" evidence="1">
    <location>
        <begin position="44"/>
        <end position="173"/>
    </location>
</feature>
<evidence type="ECO:0000313" key="3">
    <source>
        <dbReference type="Proteomes" id="UP000054321"/>
    </source>
</evidence>
<reference evidence="3" key="2">
    <citation type="submission" date="2015-01" db="EMBL/GenBank/DDBJ databases">
        <title>Evolutionary Origins and Diversification of the Mycorrhizal Mutualists.</title>
        <authorList>
            <consortium name="DOE Joint Genome Institute"/>
            <consortium name="Mycorrhizal Genomics Consortium"/>
            <person name="Kohler A."/>
            <person name="Kuo A."/>
            <person name="Nagy L.G."/>
            <person name="Floudas D."/>
            <person name="Copeland A."/>
            <person name="Barry K.W."/>
            <person name="Cichocki N."/>
            <person name="Veneault-Fourrey C."/>
            <person name="LaButti K."/>
            <person name="Lindquist E.A."/>
            <person name="Lipzen A."/>
            <person name="Lundell T."/>
            <person name="Morin E."/>
            <person name="Murat C."/>
            <person name="Riley R."/>
            <person name="Ohm R."/>
            <person name="Sun H."/>
            <person name="Tunlid A."/>
            <person name="Henrissat B."/>
            <person name="Grigoriev I.V."/>
            <person name="Hibbett D.S."/>
            <person name="Martin F."/>
        </authorList>
    </citation>
    <scope>NUCLEOTIDE SEQUENCE [LARGE SCALE GENOMIC DNA]</scope>
    <source>
        <strain evidence="3">Zn</strain>
    </source>
</reference>
<proteinExistence type="predicted"/>
<dbReference type="PANTHER" id="PTHR24148">
    <property type="entry name" value="ANKYRIN REPEAT DOMAIN-CONTAINING PROTEIN 39 HOMOLOG-RELATED"/>
    <property type="match status" value="1"/>
</dbReference>